<evidence type="ECO:0000256" key="3">
    <source>
        <dbReference type="ARBA" id="ARBA00022538"/>
    </source>
</evidence>
<feature type="domain" description="RCK N-terminal" evidence="7">
    <location>
        <begin position="229"/>
        <end position="347"/>
    </location>
</feature>
<dbReference type="PROSITE" id="PS51202">
    <property type="entry name" value="RCK_C"/>
    <property type="match status" value="2"/>
</dbReference>
<dbReference type="Gene3D" id="3.30.70.1450">
    <property type="entry name" value="Regulator of K+ conductance, C-terminal domain"/>
    <property type="match status" value="2"/>
</dbReference>
<keyword evidence="3" id="KW-0633">Potassium transport</keyword>
<evidence type="ECO:0000256" key="2">
    <source>
        <dbReference type="ARBA" id="ARBA00022448"/>
    </source>
</evidence>
<dbReference type="InterPro" id="IPR003148">
    <property type="entry name" value="RCK_N"/>
</dbReference>
<sequence>MKIIISGCGKIGGTILASLVSEGHDIVAIDSDSAVLTEITNIHDVMGVCGNGADSDILTEAGVAGAEMFVAATGSDEMNMLSCFLARRLGAKNTIARIRSPEYNDRSLAFVRRELELSMAINPELLAAHELFNILKFPSAVKIEKFSGRGFEMIELRLKPDSVLDGMSLRSLREKYGTRVLICCVQRGDSVYIPGGDFVLKSGDKIDITAPPADMLKFFRSIGEFQKQARNVMLLGGSRTAYYLADMLTSGGASVKIIERDEKTCSELCEALPKAVIIHGDGAEQELLMEEGLKSLDAFIALTGMDEENILISIFAAAQKVPKVISKVNRDELAAMAERLGLDCIVSPKKIISDVIVQYARALKNSLGSNIETLYQLMDGKAEALEFNAKADPKLTGIPLKELNIKKNILIAGILRYRKTVVPTGDDMILPDDRVIVVAADRKLSDLSDILR</sequence>
<proteinExistence type="predicted"/>
<dbReference type="InterPro" id="IPR036291">
    <property type="entry name" value="NAD(P)-bd_dom_sf"/>
</dbReference>
<accession>A0AAE3FHT4</accession>
<dbReference type="GO" id="GO:0005886">
    <property type="term" value="C:plasma membrane"/>
    <property type="evidence" value="ECO:0007669"/>
    <property type="project" value="InterPro"/>
</dbReference>
<evidence type="ECO:0000256" key="4">
    <source>
        <dbReference type="ARBA" id="ARBA00022958"/>
    </source>
</evidence>
<dbReference type="EMBL" id="JALEMU010000131">
    <property type="protein sequence ID" value="MCI5756237.1"/>
    <property type="molecule type" value="Genomic_DNA"/>
</dbReference>
<feature type="domain" description="RCK C-terminal" evidence="8">
    <location>
        <begin position="372"/>
        <end position="452"/>
    </location>
</feature>
<feature type="domain" description="RCK N-terminal" evidence="7">
    <location>
        <begin position="1"/>
        <end position="125"/>
    </location>
</feature>
<evidence type="ECO:0000256" key="5">
    <source>
        <dbReference type="ARBA" id="ARBA00023027"/>
    </source>
</evidence>
<organism evidence="9 10">
    <name type="scientific">Candidatus Colimorpha enterica</name>
    <dbReference type="NCBI Taxonomy" id="3083063"/>
    <lineage>
        <taxon>Bacteria</taxon>
        <taxon>Pseudomonadati</taxon>
        <taxon>Bacteroidota</taxon>
        <taxon>Bacteroidia</taxon>
        <taxon>Bacteroidales</taxon>
        <taxon>Candidatus Colimorpha</taxon>
    </lineage>
</organism>
<dbReference type="InterPro" id="IPR006037">
    <property type="entry name" value="RCK_C"/>
</dbReference>
<name>A0AAE3FHT4_9BACT</name>
<dbReference type="PRINTS" id="PR00335">
    <property type="entry name" value="KUPTAKETRKA"/>
</dbReference>
<dbReference type="GO" id="GO:0015079">
    <property type="term" value="F:potassium ion transmembrane transporter activity"/>
    <property type="evidence" value="ECO:0007669"/>
    <property type="project" value="InterPro"/>
</dbReference>
<comment type="caution">
    <text evidence="9">The sequence shown here is derived from an EMBL/GenBank/DDBJ whole genome shotgun (WGS) entry which is preliminary data.</text>
</comment>
<dbReference type="InterPro" id="IPR036721">
    <property type="entry name" value="RCK_C_sf"/>
</dbReference>
<dbReference type="PROSITE" id="PS51201">
    <property type="entry name" value="RCK_N"/>
    <property type="match status" value="2"/>
</dbReference>
<evidence type="ECO:0000313" key="10">
    <source>
        <dbReference type="Proteomes" id="UP001139365"/>
    </source>
</evidence>
<dbReference type="NCBIfam" id="NF007039">
    <property type="entry name" value="PRK09496.3-2"/>
    <property type="match status" value="1"/>
</dbReference>
<dbReference type="Proteomes" id="UP001139365">
    <property type="component" value="Unassembled WGS sequence"/>
</dbReference>
<dbReference type="Gene3D" id="3.40.50.720">
    <property type="entry name" value="NAD(P)-binding Rossmann-like Domain"/>
    <property type="match status" value="2"/>
</dbReference>
<dbReference type="SUPFAM" id="SSF116726">
    <property type="entry name" value="TrkA C-terminal domain-like"/>
    <property type="match status" value="2"/>
</dbReference>
<protein>
    <recommendedName>
        <fullName evidence="1">Trk system potassium uptake protein TrkA</fullName>
    </recommendedName>
</protein>
<dbReference type="NCBIfam" id="NF007033">
    <property type="entry name" value="PRK09496.1-5"/>
    <property type="match status" value="1"/>
</dbReference>
<dbReference type="Pfam" id="PF02080">
    <property type="entry name" value="TrkA_C"/>
    <property type="match status" value="2"/>
</dbReference>
<keyword evidence="5" id="KW-0520">NAD</keyword>
<evidence type="ECO:0000313" key="9">
    <source>
        <dbReference type="EMBL" id="MCI5756237.1"/>
    </source>
</evidence>
<reference evidence="9 10" key="1">
    <citation type="submission" date="2022-03" db="EMBL/GenBank/DDBJ databases">
        <title>Metagenome-assembled genomes from swine fecal metagenomes.</title>
        <authorList>
            <person name="Holman D.B."/>
            <person name="Kommadath A."/>
        </authorList>
    </citation>
    <scope>NUCLEOTIDE SEQUENCE [LARGE SCALE GENOMIC DNA]</scope>
    <source>
        <strain evidence="9">SUG147</strain>
    </source>
</reference>
<dbReference type="PANTHER" id="PTHR43833:SF5">
    <property type="entry name" value="TRK SYSTEM POTASSIUM UPTAKE PROTEIN TRKA"/>
    <property type="match status" value="1"/>
</dbReference>
<evidence type="ECO:0000259" key="7">
    <source>
        <dbReference type="PROSITE" id="PS51201"/>
    </source>
</evidence>
<keyword evidence="2" id="KW-0813">Transport</keyword>
<gene>
    <name evidence="9" type="primary">trkA</name>
    <name evidence="9" type="ORF">MR241_08095</name>
</gene>
<dbReference type="InterPro" id="IPR006036">
    <property type="entry name" value="K_uptake_TrkA"/>
</dbReference>
<feature type="domain" description="RCK C-terminal" evidence="8">
    <location>
        <begin position="141"/>
        <end position="225"/>
    </location>
</feature>
<keyword evidence="4" id="KW-0630">Potassium</keyword>
<evidence type="ECO:0000256" key="1">
    <source>
        <dbReference type="ARBA" id="ARBA00017378"/>
    </source>
</evidence>
<evidence type="ECO:0000259" key="8">
    <source>
        <dbReference type="PROSITE" id="PS51202"/>
    </source>
</evidence>
<keyword evidence="6" id="KW-0406">Ion transport</keyword>
<dbReference type="SUPFAM" id="SSF51735">
    <property type="entry name" value="NAD(P)-binding Rossmann-fold domains"/>
    <property type="match status" value="2"/>
</dbReference>
<dbReference type="PANTHER" id="PTHR43833">
    <property type="entry name" value="POTASSIUM CHANNEL PROTEIN 2-RELATED-RELATED"/>
    <property type="match status" value="1"/>
</dbReference>
<dbReference type="AlphaFoldDB" id="A0AAE3FHT4"/>
<evidence type="ECO:0000256" key="6">
    <source>
        <dbReference type="ARBA" id="ARBA00023065"/>
    </source>
</evidence>
<dbReference type="InterPro" id="IPR050721">
    <property type="entry name" value="Trk_Ktr_HKT_K-transport"/>
</dbReference>
<dbReference type="Pfam" id="PF02254">
    <property type="entry name" value="TrkA_N"/>
    <property type="match status" value="2"/>
</dbReference>